<reference evidence="2 3" key="1">
    <citation type="submission" date="2021-11" db="EMBL/GenBank/DDBJ databases">
        <authorList>
            <person name="Islam A."/>
            <person name="Islam S."/>
            <person name="Flora M.S."/>
            <person name="Rahman M."/>
            <person name="Ziaur R.M."/>
            <person name="Epstein J.H."/>
            <person name="Hassan M."/>
            <person name="Klassen M."/>
            <person name="Woodard K."/>
            <person name="Webb A."/>
            <person name="Webby R.J."/>
            <person name="El Zowalaty M.E."/>
        </authorList>
    </citation>
    <scope>NUCLEOTIDE SEQUENCE [LARGE SCALE GENOMIC DNA]</scope>
    <source>
        <strain evidence="2">Pbs1</strain>
    </source>
</reference>
<organism evidence="2 3">
    <name type="scientific">Peronospora belbahrii</name>
    <dbReference type="NCBI Taxonomy" id="622444"/>
    <lineage>
        <taxon>Eukaryota</taxon>
        <taxon>Sar</taxon>
        <taxon>Stramenopiles</taxon>
        <taxon>Oomycota</taxon>
        <taxon>Peronosporomycetes</taxon>
        <taxon>Peronosporales</taxon>
        <taxon>Peronosporaceae</taxon>
        <taxon>Peronospora</taxon>
    </lineage>
</organism>
<dbReference type="InterPro" id="IPR012337">
    <property type="entry name" value="RNaseH-like_sf"/>
</dbReference>
<accession>A0ABN8CZ57</accession>
<dbReference type="Gene3D" id="3.30.420.10">
    <property type="entry name" value="Ribonuclease H-like superfamily/Ribonuclease H"/>
    <property type="match status" value="1"/>
</dbReference>
<dbReference type="EMBL" id="CAKLCB010000262">
    <property type="protein sequence ID" value="CAH0518443.1"/>
    <property type="molecule type" value="Genomic_DNA"/>
</dbReference>
<dbReference type="SUPFAM" id="SSF53098">
    <property type="entry name" value="Ribonuclease H-like"/>
    <property type="match status" value="1"/>
</dbReference>
<comment type="caution">
    <text evidence="2">The sequence shown here is derived from an EMBL/GenBank/DDBJ whole genome shotgun (WGS) entry which is preliminary data.</text>
</comment>
<dbReference type="PANTHER" id="PTHR37984">
    <property type="entry name" value="PROTEIN CBG26694"/>
    <property type="match status" value="1"/>
</dbReference>
<gene>
    <name evidence="2" type="ORF">PBS001_LOCUS5016</name>
</gene>
<dbReference type="InterPro" id="IPR001584">
    <property type="entry name" value="Integrase_cat-core"/>
</dbReference>
<dbReference type="PROSITE" id="PS50994">
    <property type="entry name" value="INTEGRASE"/>
    <property type="match status" value="1"/>
</dbReference>
<evidence type="ECO:0000259" key="1">
    <source>
        <dbReference type="PROSITE" id="PS50994"/>
    </source>
</evidence>
<dbReference type="Proteomes" id="UP001158986">
    <property type="component" value="Unassembled WGS sequence"/>
</dbReference>
<protein>
    <recommendedName>
        <fullName evidence="1">Integrase catalytic domain-containing protein</fullName>
    </recommendedName>
</protein>
<evidence type="ECO:0000313" key="3">
    <source>
        <dbReference type="Proteomes" id="UP001158986"/>
    </source>
</evidence>
<dbReference type="InterPro" id="IPR050951">
    <property type="entry name" value="Retrovirus_Pol_polyprotein"/>
</dbReference>
<keyword evidence="3" id="KW-1185">Reference proteome</keyword>
<evidence type="ECO:0000313" key="2">
    <source>
        <dbReference type="EMBL" id="CAH0518443.1"/>
    </source>
</evidence>
<dbReference type="PANTHER" id="PTHR37984:SF5">
    <property type="entry name" value="PROTEIN NYNRIN-LIKE"/>
    <property type="match status" value="1"/>
</dbReference>
<name>A0ABN8CZ57_9STRA</name>
<feature type="domain" description="Integrase catalytic" evidence="1">
    <location>
        <begin position="39"/>
        <end position="199"/>
    </location>
</feature>
<dbReference type="InterPro" id="IPR036397">
    <property type="entry name" value="RNaseH_sf"/>
</dbReference>
<proteinExistence type="predicted"/>
<sequence length="242" mass="27344">MSCITTTPFWKEVTKGLDVPITGSDGGLTLQEKTPRNVEATYPFQIVEMDHIPSLPGSHRVNTELLIWVDLVTGYVMTKASASLTAHTVAEGYEECVFCRFGASEAIRHDQEPGFMSDFFRAFSSLVGQRQQTIMAYRPQANGTAEGLVQTLTRSIKMYASDVGQQDRDDCAERLTSAMNTAQDQVRKETPFYLVHGWDATATLEATLPEVNTRSRIFGPRRWRYHIHHHYQRARAQVNENL</sequence>